<dbReference type="InterPro" id="IPR021109">
    <property type="entry name" value="Peptidase_aspartic_dom_sf"/>
</dbReference>
<name>A0A2I1GKJ1_9GLOM</name>
<sequence>MQDVTQVSEPPQLKKVKEKFGQAAYEIPKYYSRLICTIKRIREKEINFVERQNNSFDTNQTTAAQCELYVGREPISAVIDSEAATSIITKSLMKQLGYQPSNMVIIIITNGTRVRALEVITELPVHISYMIIKIPVHVLDFQDEILILGMIGLEKKGNSAIFLTEMQEETNTPALPKVNLGLLDFHQQNLFQQVLQEYEDICAKSQTRIGKIHVIIHKILTGDTGDVPPITQPLYRMNPVR</sequence>
<gene>
    <name evidence="1" type="ORF">RhiirA4_462171</name>
</gene>
<dbReference type="Gene3D" id="2.40.70.10">
    <property type="entry name" value="Acid Proteases"/>
    <property type="match status" value="1"/>
</dbReference>
<evidence type="ECO:0000313" key="2">
    <source>
        <dbReference type="Proteomes" id="UP000234323"/>
    </source>
</evidence>
<keyword evidence="2" id="KW-1185">Reference proteome</keyword>
<protein>
    <recommendedName>
        <fullName evidence="3">Aspartic peptidase DDI1-type domain-containing protein</fullName>
    </recommendedName>
</protein>
<accession>A0A2I1GKJ1</accession>
<evidence type="ECO:0000313" key="1">
    <source>
        <dbReference type="EMBL" id="PKY47094.1"/>
    </source>
</evidence>
<dbReference type="EMBL" id="LLXI01000515">
    <property type="protein sequence ID" value="PKY47094.1"/>
    <property type="molecule type" value="Genomic_DNA"/>
</dbReference>
<dbReference type="VEuPathDB" id="FungiDB:RhiirA1_405416"/>
<dbReference type="AlphaFoldDB" id="A0A2I1GKJ1"/>
<dbReference type="VEuPathDB" id="FungiDB:RhiirFUN_003396"/>
<dbReference type="Proteomes" id="UP000234323">
    <property type="component" value="Unassembled WGS sequence"/>
</dbReference>
<dbReference type="CDD" id="cd00303">
    <property type="entry name" value="retropepsin_like"/>
    <property type="match status" value="1"/>
</dbReference>
<organism evidence="1 2">
    <name type="scientific">Rhizophagus irregularis</name>
    <dbReference type="NCBI Taxonomy" id="588596"/>
    <lineage>
        <taxon>Eukaryota</taxon>
        <taxon>Fungi</taxon>
        <taxon>Fungi incertae sedis</taxon>
        <taxon>Mucoromycota</taxon>
        <taxon>Glomeromycotina</taxon>
        <taxon>Glomeromycetes</taxon>
        <taxon>Glomerales</taxon>
        <taxon>Glomeraceae</taxon>
        <taxon>Rhizophagus</taxon>
    </lineage>
</organism>
<reference evidence="1 2" key="1">
    <citation type="submission" date="2015-10" db="EMBL/GenBank/DDBJ databases">
        <title>Genome analyses suggest a sexual origin of heterokaryosis in a supposedly ancient asexual fungus.</title>
        <authorList>
            <person name="Ropars J."/>
            <person name="Sedzielewska K."/>
            <person name="Noel J."/>
            <person name="Charron P."/>
            <person name="Farinelli L."/>
            <person name="Marton T."/>
            <person name="Kruger M."/>
            <person name="Pelin A."/>
            <person name="Brachmann A."/>
            <person name="Corradi N."/>
        </authorList>
    </citation>
    <scope>NUCLEOTIDE SEQUENCE [LARGE SCALE GENOMIC DNA]</scope>
    <source>
        <strain evidence="1 2">A4</strain>
    </source>
</reference>
<evidence type="ECO:0008006" key="3">
    <source>
        <dbReference type="Google" id="ProtNLM"/>
    </source>
</evidence>
<dbReference type="SUPFAM" id="SSF50630">
    <property type="entry name" value="Acid proteases"/>
    <property type="match status" value="1"/>
</dbReference>
<comment type="caution">
    <text evidence="1">The sequence shown here is derived from an EMBL/GenBank/DDBJ whole genome shotgun (WGS) entry which is preliminary data.</text>
</comment>
<proteinExistence type="predicted"/>